<dbReference type="InterPro" id="IPR042529">
    <property type="entry name" value="IF_2B-like_C"/>
</dbReference>
<keyword evidence="5" id="KW-0648">Protein biosynthesis</keyword>
<dbReference type="Pfam" id="PF01008">
    <property type="entry name" value="IF-2B"/>
    <property type="match status" value="1"/>
</dbReference>
<reference evidence="10 11" key="1">
    <citation type="submission" date="2024-02" db="EMBL/GenBank/DDBJ databases">
        <authorList>
            <person name="Daric V."/>
            <person name="Darras S."/>
        </authorList>
    </citation>
    <scope>NUCLEOTIDE SEQUENCE [LARGE SCALE GENOMIC DNA]</scope>
</reference>
<evidence type="ECO:0000256" key="7">
    <source>
        <dbReference type="ARBA" id="ARBA00044228"/>
    </source>
</evidence>
<name>A0ABP0GBE8_CLALP</name>
<evidence type="ECO:0000256" key="5">
    <source>
        <dbReference type="ARBA" id="ARBA00022917"/>
    </source>
</evidence>
<comment type="caution">
    <text evidence="10">The sequence shown here is derived from an EMBL/GenBank/DDBJ whole genome shotgun (WGS) entry which is preliminary data.</text>
</comment>
<evidence type="ECO:0000313" key="10">
    <source>
        <dbReference type="EMBL" id="CAK8689124.1"/>
    </source>
</evidence>
<keyword evidence="4" id="KW-0396">Initiation factor</keyword>
<evidence type="ECO:0000256" key="2">
    <source>
        <dbReference type="ARBA" id="ARBA00007251"/>
    </source>
</evidence>
<evidence type="ECO:0000256" key="8">
    <source>
        <dbReference type="ARBA" id="ARBA00046432"/>
    </source>
</evidence>
<evidence type="ECO:0000256" key="1">
    <source>
        <dbReference type="ARBA" id="ARBA00004514"/>
    </source>
</evidence>
<proteinExistence type="inferred from homology"/>
<evidence type="ECO:0000256" key="6">
    <source>
        <dbReference type="ARBA" id="ARBA00044122"/>
    </source>
</evidence>
<sequence>MHWSRDELGDITIRRCFYVSEFAQEREQQDARFKKMDQFILDLKQEKFNGSYDLAYKVINHLRKLISQTRWAHAKELMGVIRKEGKQLVAAQPSEYVIGNMVRRVLKIVREEYVRLLGKSEEFANTESLHKMLTSAETEDEKYMKSLKELKTTVMEAVSEYIDEMDASIHNIAAQAIEHIHSNEVILTIGKSRTVEAFLKQAAKKRKFHVIVVEGAPLYHGHELAASLAAHNIETTIITDSAVFAMMSRVNKVIIGTHSVLANGGLKAVSGAHIVAQAAYQHAVPLIVLGAMFKLCLLHYSDIGGSEATFNRLASPHRVLDYYKAGSQDLCNVQVYCPTFDYVPPELVTLFISNIGGNAPSYMYRLLSEMYHPNDHEL</sequence>
<organism evidence="10 11">
    <name type="scientific">Clavelina lepadiformis</name>
    <name type="common">Light-bulb sea squirt</name>
    <name type="synonym">Ascidia lepadiformis</name>
    <dbReference type="NCBI Taxonomy" id="159417"/>
    <lineage>
        <taxon>Eukaryota</taxon>
        <taxon>Metazoa</taxon>
        <taxon>Chordata</taxon>
        <taxon>Tunicata</taxon>
        <taxon>Ascidiacea</taxon>
        <taxon>Aplousobranchia</taxon>
        <taxon>Clavelinidae</taxon>
        <taxon>Clavelina</taxon>
    </lineage>
</organism>
<evidence type="ECO:0000256" key="9">
    <source>
        <dbReference type="RuleBase" id="RU003814"/>
    </source>
</evidence>
<dbReference type="InterPro" id="IPR051855">
    <property type="entry name" value="eIF2B_beta_subunit"/>
</dbReference>
<dbReference type="EMBL" id="CAWYQH010000108">
    <property type="protein sequence ID" value="CAK8689124.1"/>
    <property type="molecule type" value="Genomic_DNA"/>
</dbReference>
<dbReference type="InterPro" id="IPR037171">
    <property type="entry name" value="NagB/RpiA_transferase-like"/>
</dbReference>
<keyword evidence="11" id="KW-1185">Reference proteome</keyword>
<comment type="subcellular location">
    <subcellularLocation>
        <location evidence="1">Cytoplasm</location>
        <location evidence="1">Cytosol</location>
    </subcellularLocation>
</comment>
<protein>
    <recommendedName>
        <fullName evidence="6">Translation initiation factor eIF2B subunit beta</fullName>
    </recommendedName>
    <alternativeName>
        <fullName evidence="7">eIF2B GDP-GTP exchange factor subunit beta</fullName>
    </alternativeName>
</protein>
<dbReference type="Gene3D" id="3.40.50.10470">
    <property type="entry name" value="Translation initiation factor eif-2b, domain 2"/>
    <property type="match status" value="1"/>
</dbReference>
<comment type="subunit">
    <text evidence="8">Component of the translation initiation factor 2B (eIF2B) complex which is a heterodecamer of two sets of five different subunits: alpha, beta, gamma, delta and epsilon. Subunits alpha, beta and delta comprise a regulatory subcomplex and subunits epsilon and gamma comprise a catalytic subcomplex. Within the complex, the hexameric regulatory complex resides at the center, with the two heterodimeric catalytic subcomplexes bound on opposite sides.</text>
</comment>
<accession>A0ABP0GBE8</accession>
<dbReference type="SUPFAM" id="SSF100950">
    <property type="entry name" value="NagB/RpiA/CoA transferase-like"/>
    <property type="match status" value="1"/>
</dbReference>
<comment type="similarity">
    <text evidence="2 9">Belongs to the eIF-2B alpha/beta/delta subunits family.</text>
</comment>
<dbReference type="PANTHER" id="PTHR45859">
    <property type="entry name" value="TRANSLATION INITIATION FACTOR EIF-2B SUBUNIT BETA"/>
    <property type="match status" value="1"/>
</dbReference>
<dbReference type="Proteomes" id="UP001642483">
    <property type="component" value="Unassembled WGS sequence"/>
</dbReference>
<gene>
    <name evidence="10" type="ORF">CVLEPA_LOCUS21097</name>
</gene>
<evidence type="ECO:0000313" key="11">
    <source>
        <dbReference type="Proteomes" id="UP001642483"/>
    </source>
</evidence>
<dbReference type="PANTHER" id="PTHR45859:SF1">
    <property type="entry name" value="TRANSLATION INITIATION FACTOR EIF-2B SUBUNIT BETA"/>
    <property type="match status" value="1"/>
</dbReference>
<keyword evidence="3" id="KW-0963">Cytoplasm</keyword>
<dbReference type="InterPro" id="IPR000649">
    <property type="entry name" value="IF-2B-related"/>
</dbReference>
<evidence type="ECO:0000256" key="3">
    <source>
        <dbReference type="ARBA" id="ARBA00022490"/>
    </source>
</evidence>
<evidence type="ECO:0000256" key="4">
    <source>
        <dbReference type="ARBA" id="ARBA00022540"/>
    </source>
</evidence>